<protein>
    <submittedName>
        <fullName evidence="1">Uncharacterized protein</fullName>
    </submittedName>
</protein>
<dbReference type="GO" id="GO:0003677">
    <property type="term" value="F:DNA binding"/>
    <property type="evidence" value="ECO:0007669"/>
    <property type="project" value="InterPro"/>
</dbReference>
<dbReference type="SUPFAM" id="SSF82607">
    <property type="entry name" value="YbaB-like"/>
    <property type="match status" value="1"/>
</dbReference>
<dbReference type="RefSeq" id="WP_203904029.1">
    <property type="nucleotide sequence ID" value="NZ_BOPF01000037.1"/>
</dbReference>
<name>A0A8J4DTU7_9ACTN</name>
<dbReference type="InterPro" id="IPR036894">
    <property type="entry name" value="YbaB-like_sf"/>
</dbReference>
<dbReference type="InterPro" id="IPR004401">
    <property type="entry name" value="YbaB/EbfC"/>
</dbReference>
<dbReference type="Proteomes" id="UP000619260">
    <property type="component" value="Unassembled WGS sequence"/>
</dbReference>
<dbReference type="AlphaFoldDB" id="A0A8J4DTU7"/>
<organism evidence="1 2">
    <name type="scientific">Virgisporangium aliadipatigenens</name>
    <dbReference type="NCBI Taxonomy" id="741659"/>
    <lineage>
        <taxon>Bacteria</taxon>
        <taxon>Bacillati</taxon>
        <taxon>Actinomycetota</taxon>
        <taxon>Actinomycetes</taxon>
        <taxon>Micromonosporales</taxon>
        <taxon>Micromonosporaceae</taxon>
        <taxon>Virgisporangium</taxon>
    </lineage>
</organism>
<gene>
    <name evidence="1" type="ORF">Val02_74910</name>
</gene>
<proteinExistence type="predicted"/>
<dbReference type="Pfam" id="PF02575">
    <property type="entry name" value="YbaB_DNA_bd"/>
    <property type="match status" value="1"/>
</dbReference>
<evidence type="ECO:0000313" key="1">
    <source>
        <dbReference type="EMBL" id="GIJ50605.1"/>
    </source>
</evidence>
<comment type="caution">
    <text evidence="1">The sequence shown here is derived from an EMBL/GenBank/DDBJ whole genome shotgun (WGS) entry which is preliminary data.</text>
</comment>
<accession>A0A8J4DTU7</accession>
<sequence>MTDFEKELSKLTGQVQEQIAAFERQREAIATATGEGASADGMVTAVVDSRGVLRDMTINPRALRLGSESVRDSVLEAVQAAHDHLAEVLRELMPTQGAVDVTGMLKKVELPAELRGIMDQLNQRASDVGYEADRFGRMNR</sequence>
<evidence type="ECO:0000313" key="2">
    <source>
        <dbReference type="Proteomes" id="UP000619260"/>
    </source>
</evidence>
<dbReference type="Gene3D" id="3.30.1310.10">
    <property type="entry name" value="Nucleoid-associated protein YbaB-like domain"/>
    <property type="match status" value="1"/>
</dbReference>
<reference evidence="1" key="1">
    <citation type="submission" date="2021-01" db="EMBL/GenBank/DDBJ databases">
        <title>Whole genome shotgun sequence of Virgisporangium aliadipatigenens NBRC 105644.</title>
        <authorList>
            <person name="Komaki H."/>
            <person name="Tamura T."/>
        </authorList>
    </citation>
    <scope>NUCLEOTIDE SEQUENCE</scope>
    <source>
        <strain evidence="1">NBRC 105644</strain>
    </source>
</reference>
<dbReference type="EMBL" id="BOPF01000037">
    <property type="protein sequence ID" value="GIJ50605.1"/>
    <property type="molecule type" value="Genomic_DNA"/>
</dbReference>
<keyword evidence="2" id="KW-1185">Reference proteome</keyword>